<evidence type="ECO:0000313" key="5">
    <source>
        <dbReference type="Proteomes" id="UP000199167"/>
    </source>
</evidence>
<evidence type="ECO:0000259" key="3">
    <source>
        <dbReference type="Pfam" id="PF00881"/>
    </source>
</evidence>
<sequence>MLGGLKSRLKVRRDRLKVLSRKRRRALSEQLEAEGDATRAGLARFAEKKTLFEKSSPLLRRNIHRLEKGLAMPERRPVFAESFIGETVALYTRLIKSAAPSAPEVRWAHDVLTAYFAAVQKDDGKIAAAYKSWSALPPLPAQTPMPASPYALADQGQMITEKLPAFETFAALCRARRSQRWFSDAPLPMDQVRAAMDAALQAPSACNRQPFDFYLVQSREKVKAVTSLPLGTAGFGDDLPAVIAVVGDLSNFAEPRDRHLIFIDSGLVAMQFMLALTAQGLGSVPINWPDLPDNHDALRDILGLAPHQVPIMLIGLGVPDPTCIIPYSGKRPADEVLHVID</sequence>
<dbReference type="Proteomes" id="UP000199167">
    <property type="component" value="Unassembled WGS sequence"/>
</dbReference>
<evidence type="ECO:0000256" key="2">
    <source>
        <dbReference type="ARBA" id="ARBA00023002"/>
    </source>
</evidence>
<reference evidence="4 5" key="1">
    <citation type="submission" date="2016-10" db="EMBL/GenBank/DDBJ databases">
        <authorList>
            <person name="de Groot N.N."/>
        </authorList>
    </citation>
    <scope>NUCLEOTIDE SEQUENCE [LARGE SCALE GENOMIC DNA]</scope>
    <source>
        <strain evidence="4 5">DSM 17925</strain>
    </source>
</reference>
<accession>A0A1I0QMC5</accession>
<comment type="similarity">
    <text evidence="1">Belongs to the nitroreductase family.</text>
</comment>
<organism evidence="4 5">
    <name type="scientific">Cognatiyoonia koreensis</name>
    <dbReference type="NCBI Taxonomy" id="364200"/>
    <lineage>
        <taxon>Bacteria</taxon>
        <taxon>Pseudomonadati</taxon>
        <taxon>Pseudomonadota</taxon>
        <taxon>Alphaproteobacteria</taxon>
        <taxon>Rhodobacterales</taxon>
        <taxon>Paracoccaceae</taxon>
        <taxon>Cognatiyoonia</taxon>
    </lineage>
</organism>
<evidence type="ECO:0000313" key="4">
    <source>
        <dbReference type="EMBL" id="SEW28506.1"/>
    </source>
</evidence>
<dbReference type="CDD" id="cd02062">
    <property type="entry name" value="Nitro_FMN_reductase"/>
    <property type="match status" value="1"/>
</dbReference>
<keyword evidence="2" id="KW-0560">Oxidoreductase</keyword>
<proteinExistence type="inferred from homology"/>
<dbReference type="PANTHER" id="PTHR43673">
    <property type="entry name" value="NAD(P)H NITROREDUCTASE YDGI-RELATED"/>
    <property type="match status" value="1"/>
</dbReference>
<dbReference type="InterPro" id="IPR029479">
    <property type="entry name" value="Nitroreductase"/>
</dbReference>
<gene>
    <name evidence="4" type="ORF">SAMN04488515_2024</name>
</gene>
<dbReference type="Gene3D" id="3.40.109.10">
    <property type="entry name" value="NADH Oxidase"/>
    <property type="match status" value="1"/>
</dbReference>
<protein>
    <submittedName>
        <fullName evidence="4">Nitroreductase</fullName>
    </submittedName>
</protein>
<dbReference type="EMBL" id="FOIZ01000001">
    <property type="protein sequence ID" value="SEW28506.1"/>
    <property type="molecule type" value="Genomic_DNA"/>
</dbReference>
<feature type="domain" description="Nitroreductase" evidence="3">
    <location>
        <begin position="228"/>
        <end position="317"/>
    </location>
</feature>
<dbReference type="AlphaFoldDB" id="A0A1I0QMC5"/>
<dbReference type="GO" id="GO:0016491">
    <property type="term" value="F:oxidoreductase activity"/>
    <property type="evidence" value="ECO:0007669"/>
    <property type="project" value="UniProtKB-KW"/>
</dbReference>
<dbReference type="PANTHER" id="PTHR43673:SF10">
    <property type="entry name" value="NADH DEHYDROGENASE_NAD(P)H NITROREDUCTASE XCC3605-RELATED"/>
    <property type="match status" value="1"/>
</dbReference>
<name>A0A1I0QMC5_9RHOB</name>
<feature type="domain" description="Nitroreductase" evidence="3">
    <location>
        <begin position="174"/>
        <end position="222"/>
    </location>
</feature>
<dbReference type="SUPFAM" id="SSF55469">
    <property type="entry name" value="FMN-dependent nitroreductase-like"/>
    <property type="match status" value="1"/>
</dbReference>
<dbReference type="Pfam" id="PF00881">
    <property type="entry name" value="Nitroreductase"/>
    <property type="match status" value="2"/>
</dbReference>
<dbReference type="InterPro" id="IPR000415">
    <property type="entry name" value="Nitroreductase-like"/>
</dbReference>
<dbReference type="STRING" id="364200.SAMN04488515_2024"/>
<evidence type="ECO:0000256" key="1">
    <source>
        <dbReference type="ARBA" id="ARBA00007118"/>
    </source>
</evidence>
<keyword evidence="5" id="KW-1185">Reference proteome</keyword>